<evidence type="ECO:0000256" key="9">
    <source>
        <dbReference type="ARBA" id="ARBA00041069"/>
    </source>
</evidence>
<dbReference type="EC" id="3.2.1.25" evidence="3"/>
<dbReference type="InterPro" id="IPR054593">
    <property type="entry name" value="Beta-mannosidase-like_N2"/>
</dbReference>
<dbReference type="GO" id="GO:0000272">
    <property type="term" value="P:polysaccharide catabolic process"/>
    <property type="evidence" value="ECO:0007669"/>
    <property type="project" value="UniProtKB-KW"/>
</dbReference>
<dbReference type="Gene3D" id="3.20.20.80">
    <property type="entry name" value="Glycosidases"/>
    <property type="match status" value="1"/>
</dbReference>
<keyword evidence="7" id="KW-0624">Polysaccharide degradation</keyword>
<organism evidence="14 15">
    <name type="scientific">Pseudallescheria apiosperma</name>
    <name type="common">Scedosporium apiospermum</name>
    <dbReference type="NCBI Taxonomy" id="563466"/>
    <lineage>
        <taxon>Eukaryota</taxon>
        <taxon>Fungi</taxon>
        <taxon>Dikarya</taxon>
        <taxon>Ascomycota</taxon>
        <taxon>Pezizomycotina</taxon>
        <taxon>Sordariomycetes</taxon>
        <taxon>Hypocreomycetidae</taxon>
        <taxon>Microascales</taxon>
        <taxon>Microascaceae</taxon>
        <taxon>Scedosporium</taxon>
    </lineage>
</organism>
<dbReference type="RefSeq" id="XP_016639653.1">
    <property type="nucleotide sequence ID" value="XM_016790350.1"/>
</dbReference>
<dbReference type="InterPro" id="IPR041447">
    <property type="entry name" value="Mannosidase_ig"/>
</dbReference>
<feature type="domain" description="Mannosidase Ig/CBM-like" evidence="12">
    <location>
        <begin position="688"/>
        <end position="778"/>
    </location>
</feature>
<comment type="caution">
    <text evidence="14">The sequence shown here is derived from an EMBL/GenBank/DDBJ whole genome shotgun (WGS) entry which is preliminary data.</text>
</comment>
<protein>
    <recommendedName>
        <fullName evidence="9">Beta-mannosidase B</fullName>
        <ecNumber evidence="3">3.2.1.25</ecNumber>
    </recommendedName>
    <alternativeName>
        <fullName evidence="10">Mannanase B</fullName>
    </alternativeName>
</protein>
<feature type="domain" description="Beta-mannosidase-like galactose-binding" evidence="13">
    <location>
        <begin position="28"/>
        <end position="186"/>
    </location>
</feature>
<dbReference type="SUPFAM" id="SSF49785">
    <property type="entry name" value="Galactose-binding domain-like"/>
    <property type="match status" value="1"/>
</dbReference>
<dbReference type="PANTHER" id="PTHR43730:SF1">
    <property type="entry name" value="BETA-MANNOSIDASE"/>
    <property type="match status" value="1"/>
</dbReference>
<comment type="pathway">
    <text evidence="2">Glycan metabolism; N-glycan degradation.</text>
</comment>
<dbReference type="Gene3D" id="2.60.40.10">
    <property type="entry name" value="Immunoglobulins"/>
    <property type="match status" value="1"/>
</dbReference>
<dbReference type="SUPFAM" id="SSF49303">
    <property type="entry name" value="beta-Galactosidase/glucuronidase domain"/>
    <property type="match status" value="2"/>
</dbReference>
<dbReference type="Pfam" id="PF17786">
    <property type="entry name" value="Mannosidase_ig"/>
    <property type="match status" value="1"/>
</dbReference>
<dbReference type="InterPro" id="IPR008979">
    <property type="entry name" value="Galactose-bd-like_sf"/>
</dbReference>
<dbReference type="PANTHER" id="PTHR43730">
    <property type="entry name" value="BETA-MANNOSIDASE"/>
    <property type="match status" value="1"/>
</dbReference>
<dbReference type="InterPro" id="IPR013783">
    <property type="entry name" value="Ig-like_fold"/>
</dbReference>
<evidence type="ECO:0000256" key="7">
    <source>
        <dbReference type="ARBA" id="ARBA00023326"/>
    </source>
</evidence>
<evidence type="ECO:0000256" key="10">
    <source>
        <dbReference type="ARBA" id="ARBA00041614"/>
    </source>
</evidence>
<dbReference type="Proteomes" id="UP000028545">
    <property type="component" value="Unassembled WGS sequence"/>
</dbReference>
<dbReference type="HOGENOM" id="CLU_005015_1_1_1"/>
<evidence type="ECO:0000256" key="2">
    <source>
        <dbReference type="ARBA" id="ARBA00004740"/>
    </source>
</evidence>
<evidence type="ECO:0000313" key="14">
    <source>
        <dbReference type="EMBL" id="KEZ39854.1"/>
    </source>
</evidence>
<evidence type="ECO:0000259" key="13">
    <source>
        <dbReference type="Pfam" id="PF22666"/>
    </source>
</evidence>
<keyword evidence="4" id="KW-0378">Hydrolase</keyword>
<dbReference type="Pfam" id="PF22666">
    <property type="entry name" value="Glyco_hydro_2_N2"/>
    <property type="match status" value="1"/>
</dbReference>
<comment type="similarity">
    <text evidence="8">Belongs to the glycosyl hydrolase 2 family. Beta-mannosidase B subfamily.</text>
</comment>
<dbReference type="SUPFAM" id="SSF51445">
    <property type="entry name" value="(Trans)glycosidases"/>
    <property type="match status" value="1"/>
</dbReference>
<accession>A0A084FXP2</accession>
<evidence type="ECO:0000259" key="11">
    <source>
        <dbReference type="Pfam" id="PF00703"/>
    </source>
</evidence>
<reference evidence="14 15" key="1">
    <citation type="journal article" date="2014" name="Genome Announc.">
        <title>Draft genome sequence of the pathogenic fungus Scedosporium apiospermum.</title>
        <authorList>
            <person name="Vandeputte P."/>
            <person name="Ghamrawi S."/>
            <person name="Rechenmann M."/>
            <person name="Iltis A."/>
            <person name="Giraud S."/>
            <person name="Fleury M."/>
            <person name="Thornton C."/>
            <person name="Delhaes L."/>
            <person name="Meyer W."/>
            <person name="Papon N."/>
            <person name="Bouchara J.P."/>
        </authorList>
    </citation>
    <scope>NUCLEOTIDE SEQUENCE [LARGE SCALE GENOMIC DNA]</scope>
    <source>
        <strain evidence="14 15">IHEM 14462</strain>
    </source>
</reference>
<dbReference type="GO" id="GO:0004567">
    <property type="term" value="F:beta-mannosidase activity"/>
    <property type="evidence" value="ECO:0007669"/>
    <property type="project" value="UniProtKB-EC"/>
</dbReference>
<dbReference type="VEuPathDB" id="FungiDB:SAPIO_CDS8792"/>
<feature type="domain" description="Glycoside hydrolase family 2 immunoglobulin-like beta-sandwich" evidence="11">
    <location>
        <begin position="196"/>
        <end position="302"/>
    </location>
</feature>
<evidence type="ECO:0000256" key="6">
    <source>
        <dbReference type="ARBA" id="ARBA00023295"/>
    </source>
</evidence>
<keyword evidence="6" id="KW-0326">Glycosidase</keyword>
<evidence type="ECO:0000259" key="12">
    <source>
        <dbReference type="Pfam" id="PF17786"/>
    </source>
</evidence>
<comment type="catalytic activity">
    <reaction evidence="1">
        <text>Hydrolysis of terminal, non-reducing beta-D-mannose residues in beta-D-mannosides.</text>
        <dbReference type="EC" id="3.2.1.25"/>
    </reaction>
</comment>
<evidence type="ECO:0000256" key="8">
    <source>
        <dbReference type="ARBA" id="ARBA00038429"/>
    </source>
</evidence>
<dbReference type="Pfam" id="PF00703">
    <property type="entry name" value="Glyco_hydro_2"/>
    <property type="match status" value="1"/>
</dbReference>
<dbReference type="InterPro" id="IPR006102">
    <property type="entry name" value="Ig-like_GH2"/>
</dbReference>
<evidence type="ECO:0000256" key="4">
    <source>
        <dbReference type="ARBA" id="ARBA00022801"/>
    </source>
</evidence>
<dbReference type="AlphaFoldDB" id="A0A084FXP2"/>
<dbReference type="FunFam" id="3.20.20.80:FF:000050">
    <property type="entry name" value="Beta-mannosidase B"/>
    <property type="match status" value="1"/>
</dbReference>
<dbReference type="GO" id="GO:0006516">
    <property type="term" value="P:glycoprotein catabolic process"/>
    <property type="evidence" value="ECO:0007669"/>
    <property type="project" value="TreeGrafter"/>
</dbReference>
<evidence type="ECO:0000256" key="5">
    <source>
        <dbReference type="ARBA" id="ARBA00023277"/>
    </source>
</evidence>
<evidence type="ECO:0000256" key="3">
    <source>
        <dbReference type="ARBA" id="ARBA00012754"/>
    </source>
</evidence>
<dbReference type="OMA" id="HTRIARY"/>
<dbReference type="InterPro" id="IPR017853">
    <property type="entry name" value="GH"/>
</dbReference>
<keyword evidence="5" id="KW-0119">Carbohydrate metabolism</keyword>
<keyword evidence="15" id="KW-1185">Reference proteome</keyword>
<evidence type="ECO:0000313" key="15">
    <source>
        <dbReference type="Proteomes" id="UP000028545"/>
    </source>
</evidence>
<dbReference type="InterPro" id="IPR036156">
    <property type="entry name" value="Beta-gal/glucu_dom_sf"/>
</dbReference>
<name>A0A084FXP2_PSEDA</name>
<dbReference type="Gene3D" id="2.60.120.260">
    <property type="entry name" value="Galactose-binding domain-like"/>
    <property type="match status" value="1"/>
</dbReference>
<proteinExistence type="inferred from homology"/>
<dbReference type="GeneID" id="27727864"/>
<evidence type="ECO:0000256" key="1">
    <source>
        <dbReference type="ARBA" id="ARBA00000829"/>
    </source>
</evidence>
<dbReference type="OrthoDB" id="2866996at2759"/>
<gene>
    <name evidence="14" type="ORF">SAPIO_CDS8792</name>
</gene>
<sequence length="873" mass="99312">MARKQHYLTAWEWRAGDTNGICQADSLKEWKAVASFPSVVQMELAAHKLIPDYKIGENERAIQWVGEVDWEYRTSFATPEVQGNIDLVFEGLDTVATVTLNGTEILKSDNMFIPARVPVKEHLKPAGEANELHIVFESPVKAGKVLEGKYGERKSMMRDRKRMHLRKAQCHWGWDWGPVVLTSGPYLPVYLDVYETRIDSVQVRTTLKRDHSASLATTIIEAVNAKEGTSAKVTVTEGTSEIGTGTTTLDASGKGLVSLDIKSPKLWWPSGQGDQNLYTAHVALVSSDQQTVDETSTRFGIRTVELIQTPLKDEPGTTFMFRVNGRDIFTQGGDWIPADNLLPTIMRERYFDWMRLAKFNNLNMIRVWGGGIYETDDFFDACDENGLLVWHDYAFACGDWPIHDEYIESVKKEAVVHTKRMRNHPSLALLCGGNEDFMLNDWDKVEYDHDDLVGPFDNTNFPQRKIFLDVLPKVAKEHCPDVAYWANSPWGGRTANDTTVGDIHQWSVWHLEQLPYQEYKNVSGRFVSEFGMHGFPIKRTVDHFTRGARPEERHPQSRLIDCHNKGHGAHTRIARYLAENFRFDMTSLDNFVYSSQLMQSEAYGYALRSWKRLFNGEGEQKCAGAIIWQFNDIYPVTSWAYVDYFLRPKPAFYTIRREFAPVTVGVERKPATRWVDEDKANASVVPSFEIFAHNTSSEEVVCDLVLRAYDFASGQYTELGDATKRTVSLKAGRNTEIRTLKSVPSWTEDTLVVLEATLVSGSGKELARFVDWPEPYRYLYWPTGTNLSVTVTDAAENSEGWESIVTVSSEQALKGVWLEPVYDGSEKEEDPEPLWEDNMVDLLPGSERALRVKGLKGRKVHGRFLADWEVKRE</sequence>
<dbReference type="KEGG" id="sapo:SAPIO_CDS8792"/>
<dbReference type="InterPro" id="IPR050887">
    <property type="entry name" value="Beta-mannosidase_GH2"/>
</dbReference>
<dbReference type="EMBL" id="JOWA01000132">
    <property type="protein sequence ID" value="KEZ39854.1"/>
    <property type="molecule type" value="Genomic_DNA"/>
</dbReference>